<evidence type="ECO:0000313" key="3">
    <source>
        <dbReference type="Proteomes" id="UP000024376"/>
    </source>
</evidence>
<dbReference type="AlphaFoldDB" id="A0A024SA22"/>
<organism evidence="2 3">
    <name type="scientific">Hypocrea jecorina (strain ATCC 56765 / BCRC 32924 / NRRL 11460 / Rut C-30)</name>
    <name type="common">Trichoderma reesei</name>
    <dbReference type="NCBI Taxonomy" id="1344414"/>
    <lineage>
        <taxon>Eukaryota</taxon>
        <taxon>Fungi</taxon>
        <taxon>Dikarya</taxon>
        <taxon>Ascomycota</taxon>
        <taxon>Pezizomycotina</taxon>
        <taxon>Sordariomycetes</taxon>
        <taxon>Hypocreomycetidae</taxon>
        <taxon>Hypocreales</taxon>
        <taxon>Hypocreaceae</taxon>
        <taxon>Trichoderma</taxon>
    </lineage>
</organism>
<feature type="region of interest" description="Disordered" evidence="1">
    <location>
        <begin position="1"/>
        <end position="43"/>
    </location>
</feature>
<dbReference type="EMBL" id="KI911148">
    <property type="protein sequence ID" value="ETS01351.1"/>
    <property type="molecule type" value="Genomic_DNA"/>
</dbReference>
<dbReference type="PANTHER" id="PTHR31240">
    <property type="entry name" value="MATERNAL EFFECT EMBRYO ARREST 18"/>
    <property type="match status" value="1"/>
</dbReference>
<feature type="region of interest" description="Disordered" evidence="1">
    <location>
        <begin position="256"/>
        <end position="311"/>
    </location>
</feature>
<feature type="compositionally biased region" description="Pro residues" evidence="1">
    <location>
        <begin position="11"/>
        <end position="29"/>
    </location>
</feature>
<dbReference type="OrthoDB" id="10267139at2759"/>
<dbReference type="Gene3D" id="3.40.50.10680">
    <property type="entry name" value="CofD-like domains"/>
    <property type="match status" value="1"/>
</dbReference>
<reference evidence="3" key="1">
    <citation type="journal article" date="2013" name="Ind. Biotechnol.">
        <title>Comparative genomics analysis of Trichoderma reesei strains.</title>
        <authorList>
            <person name="Koike H."/>
            <person name="Aerts A."/>
            <person name="LaButti K."/>
            <person name="Grigoriev I.V."/>
            <person name="Baker S.E."/>
        </authorList>
    </citation>
    <scope>NUCLEOTIDE SEQUENCE [LARGE SCALE GENOMIC DNA]</scope>
    <source>
        <strain evidence="3">ATCC 56765 / BCRC 32924 / NRRL 11460 / Rut C-30</strain>
    </source>
</reference>
<name>A0A024SA22_HYPJR</name>
<feature type="compositionally biased region" description="Polar residues" evidence="1">
    <location>
        <begin position="273"/>
        <end position="285"/>
    </location>
</feature>
<gene>
    <name evidence="2" type="ORF">M419DRAFT_80828</name>
</gene>
<proteinExistence type="predicted"/>
<evidence type="ECO:0000313" key="2">
    <source>
        <dbReference type="EMBL" id="ETS01351.1"/>
    </source>
</evidence>
<dbReference type="GO" id="GO:0043743">
    <property type="term" value="F:LPPG:FO 2-phospho-L-lactate transferase activity"/>
    <property type="evidence" value="ECO:0007669"/>
    <property type="project" value="InterPro"/>
</dbReference>
<dbReference type="HOGENOM" id="CLU_019029_3_0_1"/>
<sequence>MAQILVQDSLQPPPQPAVGPLPVPRPPLSRIPSSPGPGSGPAAAAAAARTGIVVFSGGSAANSLVDVFEGVRRASAATLSYVIPISDNGGSTSEIIRVFGGPGIGDVRSRLVRLIPADNKPETAAIKHLLNHRLPPSYDAARAEWFDILEGTHALWRDVPSPKRELVRSFFNSFNLEVVKRVRPTSRFDYSGSSIGNLFLTGARLFTGSFEAAICLLSSICAVPDRVAVLPALNTNFAHHIAAGLVDGTVITGQNDISHPSAPTAAVPLPGRSSGTTPGTHTPALSTGHDLDDDDHDNNEHDEDEEVEVEDANLPGSLPALRRPAIAVSKQDEEDLPCRIDRIWYINPYGQEMRLPANPRVLDALRGAHTVVYSIGSLFTSLVPSLVLKGVGEAVASPLIRNKILLLNGTIDRETGPSSDPFSGLDFVATIANACADSRGLPRPSRAEYALYVTHVIYIEGPTSPVVDRQAFAQLGIDTTRLYGPKDGQGKGGRYDAKALEQTLESIIGRKDTRPDKLRRNTLVG</sequence>
<dbReference type="InterPro" id="IPR038136">
    <property type="entry name" value="CofD-like_dom_sf"/>
</dbReference>
<dbReference type="InterPro" id="IPR002882">
    <property type="entry name" value="CofD"/>
</dbReference>
<dbReference type="SUPFAM" id="SSF142338">
    <property type="entry name" value="CofD-like"/>
    <property type="match status" value="1"/>
</dbReference>
<dbReference type="PANTHER" id="PTHR31240:SF0">
    <property type="entry name" value="MATERNAL EFFECT EMBRYO ARREST 18"/>
    <property type="match status" value="1"/>
</dbReference>
<feature type="compositionally biased region" description="Polar residues" evidence="1">
    <location>
        <begin position="1"/>
        <end position="10"/>
    </location>
</feature>
<protein>
    <submittedName>
        <fullName evidence="2">UPF0052-domain-containing protein</fullName>
    </submittedName>
</protein>
<evidence type="ECO:0000256" key="1">
    <source>
        <dbReference type="SAM" id="MobiDB-lite"/>
    </source>
</evidence>
<dbReference type="Pfam" id="PF01933">
    <property type="entry name" value="CofD"/>
    <property type="match status" value="1"/>
</dbReference>
<dbReference type="Proteomes" id="UP000024376">
    <property type="component" value="Unassembled WGS sequence"/>
</dbReference>
<accession>A0A024SA22</accession>
<feature type="compositionally biased region" description="Acidic residues" evidence="1">
    <location>
        <begin position="291"/>
        <end position="311"/>
    </location>
</feature>
<dbReference type="KEGG" id="trr:M419DRAFT_80828"/>